<proteinExistence type="predicted"/>
<dbReference type="Proteomes" id="UP000298327">
    <property type="component" value="Unassembled WGS sequence"/>
</dbReference>
<name>A0A4Y9YYE8_9AGAM</name>
<comment type="caution">
    <text evidence="1">The sequence shown here is derived from an EMBL/GenBank/DDBJ whole genome shotgun (WGS) entry which is preliminary data.</text>
</comment>
<keyword evidence="2" id="KW-1185">Reference proteome</keyword>
<gene>
    <name evidence="1" type="ORF">EVG20_g3876</name>
</gene>
<dbReference type="AlphaFoldDB" id="A0A4Y9YYE8"/>
<evidence type="ECO:0000313" key="2">
    <source>
        <dbReference type="Proteomes" id="UP000298327"/>
    </source>
</evidence>
<reference evidence="1 2" key="1">
    <citation type="submission" date="2019-02" db="EMBL/GenBank/DDBJ databases">
        <title>Genome sequencing of the rare red list fungi Dentipellis fragilis.</title>
        <authorList>
            <person name="Buettner E."/>
            <person name="Kellner H."/>
        </authorList>
    </citation>
    <scope>NUCLEOTIDE SEQUENCE [LARGE SCALE GENOMIC DNA]</scope>
    <source>
        <strain evidence="1 2">DSM 105465</strain>
    </source>
</reference>
<organism evidence="1 2">
    <name type="scientific">Dentipellis fragilis</name>
    <dbReference type="NCBI Taxonomy" id="205917"/>
    <lineage>
        <taxon>Eukaryota</taxon>
        <taxon>Fungi</taxon>
        <taxon>Dikarya</taxon>
        <taxon>Basidiomycota</taxon>
        <taxon>Agaricomycotina</taxon>
        <taxon>Agaricomycetes</taxon>
        <taxon>Russulales</taxon>
        <taxon>Hericiaceae</taxon>
        <taxon>Dentipellis</taxon>
    </lineage>
</organism>
<accession>A0A4Y9YYE8</accession>
<evidence type="ECO:0000313" key="1">
    <source>
        <dbReference type="EMBL" id="TFY67626.1"/>
    </source>
</evidence>
<protein>
    <submittedName>
        <fullName evidence="1">Uncharacterized protein</fullName>
    </submittedName>
</protein>
<sequence length="221" mass="24082">MLGLADTDAVGAAIGVFFRAENDNVSPDGGADSNGSKVIAIRSGDGRVDGQTGKRARIEETLSIRTPTHEGVYSQSIALPRLHYSDSSLKQMDNMKNGDSLPTIVCAVLVRVSGRVRALQSNRQRIDWAISVVHDGAKWAVTQGSEGAWRSQFYTQQRHNARCSRMALWKLNWGYDTLALILVPDPSPRLRCRPPALNAHARADDSPQFAEDSHACACLSP</sequence>
<dbReference type="EMBL" id="SEOQ01000185">
    <property type="protein sequence ID" value="TFY67626.1"/>
    <property type="molecule type" value="Genomic_DNA"/>
</dbReference>